<evidence type="ECO:0000256" key="2">
    <source>
        <dbReference type="ARBA" id="ARBA00022448"/>
    </source>
</evidence>
<dbReference type="GO" id="GO:0005315">
    <property type="term" value="F:phosphate transmembrane transporter activity"/>
    <property type="evidence" value="ECO:0007669"/>
    <property type="project" value="InterPro"/>
</dbReference>
<reference evidence="7" key="1">
    <citation type="submission" date="2014-09" db="EMBL/GenBank/DDBJ databases">
        <authorList>
            <person name="Probst J Alexander"/>
        </authorList>
    </citation>
    <scope>NUCLEOTIDE SEQUENCE</scope>
</reference>
<dbReference type="GO" id="GO:0035435">
    <property type="term" value="P:phosphate ion transmembrane transport"/>
    <property type="evidence" value="ECO:0007669"/>
    <property type="project" value="TreeGrafter"/>
</dbReference>
<organism evidence="7">
    <name type="scientific">groundwater metagenome</name>
    <dbReference type="NCBI Taxonomy" id="717931"/>
    <lineage>
        <taxon>unclassified sequences</taxon>
        <taxon>metagenomes</taxon>
        <taxon>ecological metagenomes</taxon>
    </lineage>
</organism>
<name>A0A098E6V2_9ZZZZ</name>
<evidence type="ECO:0000256" key="1">
    <source>
        <dbReference type="ARBA" id="ARBA00004141"/>
    </source>
</evidence>
<evidence type="ECO:0000313" key="7">
    <source>
        <dbReference type="EMBL" id="CEG11194.1"/>
    </source>
</evidence>
<proteinExistence type="predicted"/>
<feature type="transmembrane region" description="Helical" evidence="6">
    <location>
        <begin position="155"/>
        <end position="176"/>
    </location>
</feature>
<dbReference type="Pfam" id="PF01384">
    <property type="entry name" value="PHO4"/>
    <property type="match status" value="1"/>
</dbReference>
<gene>
    <name evidence="7" type="ORF">MSIBF_A1290009</name>
</gene>
<feature type="transmembrane region" description="Helical" evidence="6">
    <location>
        <begin position="131"/>
        <end position="149"/>
    </location>
</feature>
<dbReference type="EMBL" id="CCXY01000034">
    <property type="protein sequence ID" value="CEG11194.1"/>
    <property type="molecule type" value="Genomic_DNA"/>
</dbReference>
<keyword evidence="4 6" id="KW-1133">Transmembrane helix</keyword>
<evidence type="ECO:0000256" key="3">
    <source>
        <dbReference type="ARBA" id="ARBA00022692"/>
    </source>
</evidence>
<dbReference type="PANTHER" id="PTHR11101:SF80">
    <property type="entry name" value="PHOSPHATE TRANSPORTER"/>
    <property type="match status" value="1"/>
</dbReference>
<protein>
    <submittedName>
        <fullName evidence="7">Putative phosphate transporter</fullName>
    </submittedName>
</protein>
<dbReference type="AlphaFoldDB" id="A0A098E6V2"/>
<keyword evidence="2" id="KW-0813">Transport</keyword>
<dbReference type="GO" id="GO:0016020">
    <property type="term" value="C:membrane"/>
    <property type="evidence" value="ECO:0007669"/>
    <property type="project" value="UniProtKB-SubCell"/>
</dbReference>
<evidence type="ECO:0000256" key="6">
    <source>
        <dbReference type="SAM" id="Phobius"/>
    </source>
</evidence>
<evidence type="ECO:0000256" key="5">
    <source>
        <dbReference type="ARBA" id="ARBA00023136"/>
    </source>
</evidence>
<dbReference type="InterPro" id="IPR001204">
    <property type="entry name" value="Phos_transporter"/>
</dbReference>
<feature type="transmembrane region" description="Helical" evidence="6">
    <location>
        <begin position="44"/>
        <end position="67"/>
    </location>
</feature>
<accession>A0A098E6V2</accession>
<comment type="subcellular location">
    <subcellularLocation>
        <location evidence="1">Membrane</location>
        <topology evidence="1">Multi-pass membrane protein</topology>
    </subcellularLocation>
</comment>
<evidence type="ECO:0000256" key="4">
    <source>
        <dbReference type="ARBA" id="ARBA00022989"/>
    </source>
</evidence>
<sequence>MDVIIIVAVIIIFALIFDYLNGFHDAANILATTVSTRALSPKKALILGVTFQFIGAVSVVSITMHFADIPFFKPVSDTIGKIVALPHIEDVLESGQIFSLEFLALIISIGLISTIIWNIVTWFFGIPSSSSHALIGGICGAAFMAFGISVIKFNIILLAVLSLYFPTLQTAFFQIYETVMYAKSKSLVRNQHTICHSIKSAISAVEQYSHFSAYCNSCSVFVDEIYILSC</sequence>
<feature type="transmembrane region" description="Helical" evidence="6">
    <location>
        <begin position="6"/>
        <end position="23"/>
    </location>
</feature>
<keyword evidence="5 6" id="KW-0472">Membrane</keyword>
<feature type="transmembrane region" description="Helical" evidence="6">
    <location>
        <begin position="102"/>
        <end position="124"/>
    </location>
</feature>
<keyword evidence="3 6" id="KW-0812">Transmembrane</keyword>
<dbReference type="PANTHER" id="PTHR11101">
    <property type="entry name" value="PHOSPHATE TRANSPORTER"/>
    <property type="match status" value="1"/>
</dbReference>